<dbReference type="EMBL" id="RCCK01000017">
    <property type="protein sequence ID" value="RLJ69303.1"/>
    <property type="molecule type" value="Genomic_DNA"/>
</dbReference>
<dbReference type="PRINTS" id="PR00081">
    <property type="entry name" value="GDHRDH"/>
</dbReference>
<keyword evidence="7" id="KW-1185">Reference proteome</keyword>
<dbReference type="InterPro" id="IPR051911">
    <property type="entry name" value="SDR_oxidoreductase"/>
</dbReference>
<evidence type="ECO:0000313" key="4">
    <source>
        <dbReference type="EMBL" id="RLJ69303.1"/>
    </source>
</evidence>
<dbReference type="EMBL" id="SOPX01000003">
    <property type="protein sequence ID" value="TFB30317.1"/>
    <property type="molecule type" value="Genomic_DNA"/>
</dbReference>
<evidence type="ECO:0000256" key="3">
    <source>
        <dbReference type="RuleBase" id="RU000363"/>
    </source>
</evidence>
<dbReference type="PRINTS" id="PR00080">
    <property type="entry name" value="SDRFAMILY"/>
</dbReference>
<sequence>MDNLKQVWFVTGASKGLGLTLVKKLLSEGYSVAATSRSVESLTKAVGIDSSNFLPLQVELLNEGSVSHAIETTIKTFGGIDVLVNNAGYGQLGTLEEMTDAEARENFDINVFGVLNVTRNIMPHFRAKKAGHVINISSIAGFLGAFPGWGVYSATKFAVVGLTEALSVEAKEFNVKATIVYPGYFNTNFLKEGSMKLAANPIADYTAARNTEVWHETQMVGNQPGDPNKAAEVFIELAEMENAPLHFFMGSDSFGIANSKIEILQNALVSNETLSKSTDYAK</sequence>
<protein>
    <submittedName>
        <fullName evidence="4">NADP-dependent 3-hydroxy acid dehydrogenase YdfG</fullName>
    </submittedName>
    <submittedName>
        <fullName evidence="5">SDR family oxidoreductase</fullName>
    </submittedName>
</protein>
<dbReference type="SUPFAM" id="SSF51735">
    <property type="entry name" value="NAD(P)-binding Rossmann-fold domains"/>
    <property type="match status" value="1"/>
</dbReference>
<organism evidence="4 6">
    <name type="scientific">Pedobacter alluvionis</name>
    <dbReference type="NCBI Taxonomy" id="475253"/>
    <lineage>
        <taxon>Bacteria</taxon>
        <taxon>Pseudomonadati</taxon>
        <taxon>Bacteroidota</taxon>
        <taxon>Sphingobacteriia</taxon>
        <taxon>Sphingobacteriales</taxon>
        <taxon>Sphingobacteriaceae</taxon>
        <taxon>Pedobacter</taxon>
    </lineage>
</organism>
<dbReference type="InterPro" id="IPR036291">
    <property type="entry name" value="NAD(P)-bd_dom_sf"/>
</dbReference>
<reference evidence="5 7" key="2">
    <citation type="submission" date="2019-03" db="EMBL/GenBank/DDBJ databases">
        <authorList>
            <person name="He R.-H."/>
        </authorList>
    </citation>
    <scope>NUCLEOTIDE SEQUENCE [LARGE SCALE GENOMIC DNA]</scope>
    <source>
        <strain evidence="5 7">DSM 19624</strain>
    </source>
</reference>
<keyword evidence="2" id="KW-0560">Oxidoreductase</keyword>
<dbReference type="Proteomes" id="UP000297429">
    <property type="component" value="Unassembled WGS sequence"/>
</dbReference>
<reference evidence="4 6" key="1">
    <citation type="submission" date="2018-10" db="EMBL/GenBank/DDBJ databases">
        <title>Genomic Encyclopedia of Archaeal and Bacterial Type Strains, Phase II (KMG-II): from individual species to whole genera.</title>
        <authorList>
            <person name="Goeker M."/>
        </authorList>
    </citation>
    <scope>NUCLEOTIDE SEQUENCE [LARGE SCALE GENOMIC DNA]</scope>
    <source>
        <strain evidence="4 6">DSM 19624</strain>
    </source>
</reference>
<name>A0A497XML1_9SPHI</name>
<dbReference type="Gene3D" id="3.40.50.720">
    <property type="entry name" value="NAD(P)-binding Rossmann-like Domain"/>
    <property type="match status" value="1"/>
</dbReference>
<dbReference type="RefSeq" id="WP_121288025.1">
    <property type="nucleotide sequence ID" value="NZ_RCCK01000017.1"/>
</dbReference>
<dbReference type="PANTHER" id="PTHR43976:SF16">
    <property type="entry name" value="SHORT-CHAIN DEHYDROGENASE_REDUCTASE FAMILY PROTEIN"/>
    <property type="match status" value="1"/>
</dbReference>
<evidence type="ECO:0000256" key="2">
    <source>
        <dbReference type="ARBA" id="ARBA00023002"/>
    </source>
</evidence>
<comment type="similarity">
    <text evidence="1 3">Belongs to the short-chain dehydrogenases/reductases (SDR) family.</text>
</comment>
<evidence type="ECO:0000256" key="1">
    <source>
        <dbReference type="ARBA" id="ARBA00006484"/>
    </source>
</evidence>
<dbReference type="CDD" id="cd05374">
    <property type="entry name" value="17beta-HSD-like_SDR_c"/>
    <property type="match status" value="1"/>
</dbReference>
<accession>A0A497XML1</accession>
<gene>
    <name evidence="4" type="ORF">BCL90_5224</name>
    <name evidence="5" type="ORF">E3V97_19310</name>
</gene>
<dbReference type="PANTHER" id="PTHR43976">
    <property type="entry name" value="SHORT CHAIN DEHYDROGENASE"/>
    <property type="match status" value="1"/>
</dbReference>
<dbReference type="InterPro" id="IPR002347">
    <property type="entry name" value="SDR_fam"/>
</dbReference>
<dbReference type="Proteomes" id="UP000273898">
    <property type="component" value="Unassembled WGS sequence"/>
</dbReference>
<comment type="caution">
    <text evidence="4">The sequence shown here is derived from an EMBL/GenBank/DDBJ whole genome shotgun (WGS) entry which is preliminary data.</text>
</comment>
<evidence type="ECO:0000313" key="5">
    <source>
        <dbReference type="EMBL" id="TFB30317.1"/>
    </source>
</evidence>
<proteinExistence type="inferred from homology"/>
<dbReference type="AlphaFoldDB" id="A0A497XML1"/>
<dbReference type="GO" id="GO:0016491">
    <property type="term" value="F:oxidoreductase activity"/>
    <property type="evidence" value="ECO:0007669"/>
    <property type="project" value="UniProtKB-KW"/>
</dbReference>
<dbReference type="OrthoDB" id="1235794at2"/>
<evidence type="ECO:0000313" key="7">
    <source>
        <dbReference type="Proteomes" id="UP000297429"/>
    </source>
</evidence>
<dbReference type="PROSITE" id="PS00061">
    <property type="entry name" value="ADH_SHORT"/>
    <property type="match status" value="1"/>
</dbReference>
<dbReference type="InterPro" id="IPR020904">
    <property type="entry name" value="Sc_DH/Rdtase_CS"/>
</dbReference>
<evidence type="ECO:0000313" key="6">
    <source>
        <dbReference type="Proteomes" id="UP000273898"/>
    </source>
</evidence>
<dbReference type="Pfam" id="PF00106">
    <property type="entry name" value="adh_short"/>
    <property type="match status" value="1"/>
</dbReference>